<evidence type="ECO:0000259" key="1">
    <source>
        <dbReference type="Pfam" id="PF00535"/>
    </source>
</evidence>
<protein>
    <submittedName>
        <fullName evidence="2">Glycosyltransferase</fullName>
    </submittedName>
</protein>
<dbReference type="PANTHER" id="PTHR22916">
    <property type="entry name" value="GLYCOSYLTRANSFERASE"/>
    <property type="match status" value="1"/>
</dbReference>
<dbReference type="Pfam" id="PF00535">
    <property type="entry name" value="Glycos_transf_2"/>
    <property type="match status" value="1"/>
</dbReference>
<reference evidence="2" key="2">
    <citation type="submission" date="2021-04" db="EMBL/GenBank/DDBJ databases">
        <title>Isolation and characterization of a novel species of the genus Sulfurimonas.</title>
        <authorList>
            <person name="Fukui M."/>
        </authorList>
    </citation>
    <scope>NUCLEOTIDE SEQUENCE</scope>
    <source>
        <strain evidence="2">H1576</strain>
    </source>
</reference>
<accession>A0A975AYK1</accession>
<dbReference type="InterPro" id="IPR001173">
    <property type="entry name" value="Glyco_trans_2-like"/>
</dbReference>
<organism evidence="2 3">
    <name type="scientific">Sulfurimonas aquatica</name>
    <dbReference type="NCBI Taxonomy" id="2672570"/>
    <lineage>
        <taxon>Bacteria</taxon>
        <taxon>Pseudomonadati</taxon>
        <taxon>Campylobacterota</taxon>
        <taxon>Epsilonproteobacteria</taxon>
        <taxon>Campylobacterales</taxon>
        <taxon>Sulfurimonadaceae</taxon>
        <taxon>Sulfurimonas</taxon>
    </lineage>
</organism>
<dbReference type="Gene3D" id="3.90.550.10">
    <property type="entry name" value="Spore Coat Polysaccharide Biosynthesis Protein SpsA, Chain A"/>
    <property type="match status" value="1"/>
</dbReference>
<dbReference type="EMBL" id="CP046072">
    <property type="protein sequence ID" value="QSZ40919.1"/>
    <property type="molecule type" value="Genomic_DNA"/>
</dbReference>
<sequence>MKTLKVLLSTYTGEKYLKQQLDSLLSQTYKNFEIIARDDGSRDKTLEILRSYDVTIIESKENLGVKRSFGKLLEYAIKDSDTDYIMFCDQDDVWEEDKLEKTLLQMQEMERQYSNIPLLVHTDLEVVDEKLNSINSSFMDFQKIDPSKNKFHNLLIQNTITGCTVMINRELAQKSLPIPDTAIMHDWWIGLVASKFGKICYVDETTIKYRQHADNTIGAKGFDIGFVLKIIFNKVSLDHNIHQAKAFLKQFENEINDETRQMLNEFISLNQKTYYQKRRILLKYKLFKHGFIRNLGLLIKI</sequence>
<dbReference type="RefSeq" id="WP_207562194.1">
    <property type="nucleotide sequence ID" value="NZ_CP046072.1"/>
</dbReference>
<dbReference type="CDD" id="cd04196">
    <property type="entry name" value="GT_2_like_d"/>
    <property type="match status" value="1"/>
</dbReference>
<dbReference type="Proteomes" id="UP000671852">
    <property type="component" value="Chromosome"/>
</dbReference>
<feature type="domain" description="Glycosyltransferase 2-like" evidence="1">
    <location>
        <begin position="6"/>
        <end position="142"/>
    </location>
</feature>
<evidence type="ECO:0000313" key="3">
    <source>
        <dbReference type="Proteomes" id="UP000671852"/>
    </source>
</evidence>
<dbReference type="AlphaFoldDB" id="A0A975AYK1"/>
<evidence type="ECO:0000313" key="2">
    <source>
        <dbReference type="EMBL" id="QSZ40919.1"/>
    </source>
</evidence>
<dbReference type="KEGG" id="saqt:GJV85_01920"/>
<gene>
    <name evidence="2" type="ORF">GJV85_01920</name>
</gene>
<proteinExistence type="predicted"/>
<dbReference type="InterPro" id="IPR029044">
    <property type="entry name" value="Nucleotide-diphossugar_trans"/>
</dbReference>
<name>A0A975AYK1_9BACT</name>
<dbReference type="GO" id="GO:0016758">
    <property type="term" value="F:hexosyltransferase activity"/>
    <property type="evidence" value="ECO:0007669"/>
    <property type="project" value="UniProtKB-ARBA"/>
</dbReference>
<dbReference type="PANTHER" id="PTHR22916:SF3">
    <property type="entry name" value="UDP-GLCNAC:BETAGAL BETA-1,3-N-ACETYLGLUCOSAMINYLTRANSFERASE-LIKE PROTEIN 1"/>
    <property type="match status" value="1"/>
</dbReference>
<dbReference type="SUPFAM" id="SSF53448">
    <property type="entry name" value="Nucleotide-diphospho-sugar transferases"/>
    <property type="match status" value="1"/>
</dbReference>
<keyword evidence="3" id="KW-1185">Reference proteome</keyword>
<reference evidence="2" key="1">
    <citation type="submission" date="2019-11" db="EMBL/GenBank/DDBJ databases">
        <authorList>
            <person name="Kojima H."/>
        </authorList>
    </citation>
    <scope>NUCLEOTIDE SEQUENCE</scope>
    <source>
        <strain evidence="2">H1576</strain>
    </source>
</reference>